<organism evidence="1">
    <name type="scientific">Rosellinia necatrix</name>
    <name type="common">White root-rot fungus</name>
    <dbReference type="NCBI Taxonomy" id="77044"/>
    <lineage>
        <taxon>Eukaryota</taxon>
        <taxon>Fungi</taxon>
        <taxon>Dikarya</taxon>
        <taxon>Ascomycota</taxon>
        <taxon>Pezizomycotina</taxon>
        <taxon>Sordariomycetes</taxon>
        <taxon>Xylariomycetidae</taxon>
        <taxon>Xylariales</taxon>
        <taxon>Xylariaceae</taxon>
        <taxon>Rosellinia</taxon>
    </lineage>
</organism>
<keyword evidence="2" id="KW-1185">Reference proteome</keyword>
<evidence type="ECO:0000313" key="2">
    <source>
        <dbReference type="Proteomes" id="UP000054516"/>
    </source>
</evidence>
<reference evidence="1" key="1">
    <citation type="submission" date="2016-03" db="EMBL/GenBank/DDBJ databases">
        <title>Draft genome sequence of Rosellinia necatrix.</title>
        <authorList>
            <person name="Kanematsu S."/>
        </authorList>
    </citation>
    <scope>NUCLEOTIDE SEQUENCE [LARGE SCALE GENOMIC DNA]</scope>
    <source>
        <strain evidence="1">W97</strain>
    </source>
</reference>
<dbReference type="EMBL" id="DF977460">
    <property type="protein sequence ID" value="GAP88176.1"/>
    <property type="molecule type" value="Genomic_DNA"/>
</dbReference>
<name>A0A1W2TJ10_ROSNE</name>
<proteinExistence type="predicted"/>
<evidence type="ECO:0000313" key="1">
    <source>
        <dbReference type="EMBL" id="GAP88176.1"/>
    </source>
</evidence>
<sequence>MIIVYFGSDDNYWIHDNYEFNSQINVIITPLASRALPITSPMFQLLLILNTGDVKIKRLLHINSQGVDSHPHSPYAATAPNTHVANCGRRERGDMASAPPLKLGQQWQQTLPGSTFIGAEGTNTGFIRAVLAARGTRIGGHRDPTRPGISKCVLCEIHIGERYN</sequence>
<dbReference type="AlphaFoldDB" id="A0A1W2TJ10"/>
<dbReference type="Proteomes" id="UP000054516">
    <property type="component" value="Unassembled WGS sequence"/>
</dbReference>
<protein>
    <submittedName>
        <fullName evidence="1">Uncharacterized protein</fullName>
    </submittedName>
</protein>
<accession>A0A1W2TJ10</accession>
<gene>
    <name evidence="1" type="ORF">SAMD00023353_1500460</name>
</gene>